<dbReference type="PANTHER" id="PTHR37535">
    <property type="entry name" value="FLUG DOMAIN PROTEIN"/>
    <property type="match status" value="1"/>
</dbReference>
<dbReference type="AlphaFoldDB" id="A0A6A6YU13"/>
<dbReference type="EMBL" id="MU003698">
    <property type="protein sequence ID" value="KAF2811514.1"/>
    <property type="molecule type" value="Genomic_DNA"/>
</dbReference>
<organism evidence="1">
    <name type="scientific">Mytilinidion resinicola</name>
    <dbReference type="NCBI Taxonomy" id="574789"/>
    <lineage>
        <taxon>Eukaryota</taxon>
        <taxon>Fungi</taxon>
        <taxon>Dikarya</taxon>
        <taxon>Ascomycota</taxon>
        <taxon>Pezizomycotina</taxon>
        <taxon>Dothideomycetes</taxon>
        <taxon>Pleosporomycetidae</taxon>
        <taxon>Mytilinidiales</taxon>
        <taxon>Mytilinidiaceae</taxon>
        <taxon>Mytilinidion</taxon>
    </lineage>
</organism>
<reference evidence="3" key="2">
    <citation type="submission" date="2020-04" db="EMBL/GenBank/DDBJ databases">
        <authorList>
            <consortium name="NCBI Genome Project"/>
        </authorList>
    </citation>
    <scope>NUCLEOTIDE SEQUENCE</scope>
    <source>
        <strain evidence="3">CBS 304.34</strain>
    </source>
</reference>
<dbReference type="RefSeq" id="XP_033578478.1">
    <property type="nucleotide sequence ID" value="XM_033727894.1"/>
</dbReference>
<evidence type="ECO:0000313" key="2">
    <source>
        <dbReference type="Proteomes" id="UP000504636"/>
    </source>
</evidence>
<sequence length="470" mass="53878">MNHCDNIARQLATEDDGGEATTYIVESKNRIANKKRLDKQWDDFVTMYDLPKSLLEFHAPPACKQLELFFLHLARISNGTIGDRPTVRYLQKLFILVKQLILMQSGFRIPPADVTCSINSLFRCGEAIIKAKPKPVAMFQATEDIVTYSWCQDEHENSIPLCIETDPSDWYTCPVVYFIALALADDVFKDLNDYHSIRIPPTANSHAFDINPDKTDLPVCRRVNTDGSISEKIMTGNSLWTYLADLGYRCGYKDKLSSYAFRRDCGNSLDDKVSTAKRRQVIGHQAGSDLTYQKYYSSTTIGIDLPSVVRGRDQDQEYIDFARCITFGRDTNAPMPEGSLINNIPYLVPEQELKQLQEKYPKRARNDLVKKAKKDHFTRKREAYFTNMDRHQHEPRSSYYFEVMLKYDHARRALIESFRDPKSLDKVLRSLQILAHPSAPSPHYYPGAGPKNHSLPFLPRELKEKGISTI</sequence>
<protein>
    <submittedName>
        <fullName evidence="1 3">Uncharacterized protein</fullName>
    </submittedName>
</protein>
<evidence type="ECO:0000313" key="1">
    <source>
        <dbReference type="EMBL" id="KAF2811514.1"/>
    </source>
</evidence>
<dbReference type="PANTHER" id="PTHR37535:SF3">
    <property type="entry name" value="FLUG DOMAIN-CONTAINING PROTEIN"/>
    <property type="match status" value="1"/>
</dbReference>
<dbReference type="InterPro" id="IPR021842">
    <property type="entry name" value="DUF3435"/>
</dbReference>
<proteinExistence type="predicted"/>
<reference evidence="1 3" key="1">
    <citation type="journal article" date="2020" name="Stud. Mycol.">
        <title>101 Dothideomycetes genomes: a test case for predicting lifestyles and emergence of pathogens.</title>
        <authorList>
            <person name="Haridas S."/>
            <person name="Albert R."/>
            <person name="Binder M."/>
            <person name="Bloem J."/>
            <person name="Labutti K."/>
            <person name="Salamov A."/>
            <person name="Andreopoulos B."/>
            <person name="Baker S."/>
            <person name="Barry K."/>
            <person name="Bills G."/>
            <person name="Bluhm B."/>
            <person name="Cannon C."/>
            <person name="Castanera R."/>
            <person name="Culley D."/>
            <person name="Daum C."/>
            <person name="Ezra D."/>
            <person name="Gonzalez J."/>
            <person name="Henrissat B."/>
            <person name="Kuo A."/>
            <person name="Liang C."/>
            <person name="Lipzen A."/>
            <person name="Lutzoni F."/>
            <person name="Magnuson J."/>
            <person name="Mondo S."/>
            <person name="Nolan M."/>
            <person name="Ohm R."/>
            <person name="Pangilinan J."/>
            <person name="Park H.-J."/>
            <person name="Ramirez L."/>
            <person name="Alfaro M."/>
            <person name="Sun H."/>
            <person name="Tritt A."/>
            <person name="Yoshinaga Y."/>
            <person name="Zwiers L.-H."/>
            <person name="Turgeon B."/>
            <person name="Goodwin S."/>
            <person name="Spatafora J."/>
            <person name="Crous P."/>
            <person name="Grigoriev I."/>
        </authorList>
    </citation>
    <scope>NUCLEOTIDE SEQUENCE</scope>
    <source>
        <strain evidence="1 3">CBS 304.34</strain>
    </source>
</reference>
<gene>
    <name evidence="1 3" type="ORF">BDZ99DRAFT_569544</name>
</gene>
<dbReference type="Proteomes" id="UP000504636">
    <property type="component" value="Unplaced"/>
</dbReference>
<keyword evidence="2" id="KW-1185">Reference proteome</keyword>
<evidence type="ECO:0000313" key="3">
    <source>
        <dbReference type="RefSeq" id="XP_033578478.1"/>
    </source>
</evidence>
<dbReference type="OrthoDB" id="3943630at2759"/>
<dbReference type="Pfam" id="PF11917">
    <property type="entry name" value="DUF3435"/>
    <property type="match status" value="1"/>
</dbReference>
<dbReference type="GeneID" id="54468787"/>
<accession>A0A6A6YU13</accession>
<reference evidence="3" key="3">
    <citation type="submission" date="2025-04" db="UniProtKB">
        <authorList>
            <consortium name="RefSeq"/>
        </authorList>
    </citation>
    <scope>IDENTIFICATION</scope>
    <source>
        <strain evidence="3">CBS 304.34</strain>
    </source>
</reference>
<name>A0A6A6YU13_9PEZI</name>